<dbReference type="Proteomes" id="UP001269819">
    <property type="component" value="Unassembled WGS sequence"/>
</dbReference>
<feature type="chain" id="PRO_5045846739" evidence="1">
    <location>
        <begin position="26"/>
        <end position="230"/>
    </location>
</feature>
<keyword evidence="4" id="KW-1185">Reference proteome</keyword>
<reference evidence="3 4" key="1">
    <citation type="submission" date="2023-10" db="EMBL/GenBank/DDBJ databases">
        <title>Characteristics and mechanism of a salt-tolerant marine origin heterotrophic nitrifying- aerobic denitrifying bacteria Marinobacter xestospongiae HN1.</title>
        <authorList>
            <person name="Qi R."/>
        </authorList>
    </citation>
    <scope>NUCLEOTIDE SEQUENCE [LARGE SCALE GENOMIC DNA]</scope>
    <source>
        <strain evidence="3 4">HN1</strain>
    </source>
</reference>
<evidence type="ECO:0000313" key="4">
    <source>
        <dbReference type="Proteomes" id="UP001269819"/>
    </source>
</evidence>
<dbReference type="Pfam" id="PF07484">
    <property type="entry name" value="Collar"/>
    <property type="match status" value="1"/>
</dbReference>
<protein>
    <submittedName>
        <fullName evidence="3">Tail fiber protein</fullName>
    </submittedName>
</protein>
<gene>
    <name evidence="3" type="ORF">RYS15_21240</name>
</gene>
<evidence type="ECO:0000313" key="3">
    <source>
        <dbReference type="EMBL" id="MDV2081221.1"/>
    </source>
</evidence>
<keyword evidence="1" id="KW-0732">Signal</keyword>
<feature type="domain" description="Phage tail collar" evidence="2">
    <location>
        <begin position="34"/>
        <end position="88"/>
    </location>
</feature>
<organism evidence="3 4">
    <name type="scientific">Marinobacter xestospongiae</name>
    <dbReference type="NCBI Taxonomy" id="994319"/>
    <lineage>
        <taxon>Bacteria</taxon>
        <taxon>Pseudomonadati</taxon>
        <taxon>Pseudomonadota</taxon>
        <taxon>Gammaproteobacteria</taxon>
        <taxon>Pseudomonadales</taxon>
        <taxon>Marinobacteraceae</taxon>
        <taxon>Marinobacter</taxon>
    </lineage>
</organism>
<name>A0ABU3W3V5_9GAMM</name>
<dbReference type="SUPFAM" id="SSF88874">
    <property type="entry name" value="Receptor-binding domain of short tail fibre protein gp12"/>
    <property type="match status" value="1"/>
</dbReference>
<evidence type="ECO:0000256" key="1">
    <source>
        <dbReference type="SAM" id="SignalP"/>
    </source>
</evidence>
<comment type="caution">
    <text evidence="3">The sequence shown here is derived from an EMBL/GenBank/DDBJ whole genome shotgun (WGS) entry which is preliminary data.</text>
</comment>
<evidence type="ECO:0000259" key="2">
    <source>
        <dbReference type="Pfam" id="PF07484"/>
    </source>
</evidence>
<feature type="signal peptide" evidence="1">
    <location>
        <begin position="1"/>
        <end position="25"/>
    </location>
</feature>
<dbReference type="InterPro" id="IPR037053">
    <property type="entry name" value="Phage_tail_collar_dom_sf"/>
</dbReference>
<accession>A0ABU3W3V5</accession>
<sequence length="230" mass="23461">MKHPHILFASSAFLALTVSGGSVFATCVPEPYIGSVCTTAANFCPRGYKEAAGQVLPISSYTALFSLIGTQYGGDGRNTFALPDYRGRSGIGQGTGPGLQPVRQGNMAGREFITLTLANLPTHNHAASITSLGNVDVTIPVLPNSGSNTVTPSSTQNYLAASPGGPSAAAIWAAAASDHLTNVGGVTTSVSGSGTVAVGNAGMGQDFNNRPPQVAMRYCVAMTGIFPPRD</sequence>
<dbReference type="Gene3D" id="3.90.1340.10">
    <property type="entry name" value="Phage tail collar domain"/>
    <property type="match status" value="1"/>
</dbReference>
<dbReference type="InterPro" id="IPR011083">
    <property type="entry name" value="Phage_tail_collar_dom"/>
</dbReference>
<dbReference type="EMBL" id="JAWIIJ010000032">
    <property type="protein sequence ID" value="MDV2081221.1"/>
    <property type="molecule type" value="Genomic_DNA"/>
</dbReference>
<proteinExistence type="predicted"/>
<dbReference type="RefSeq" id="WP_316975494.1">
    <property type="nucleotide sequence ID" value="NZ_JAWIIJ010000032.1"/>
</dbReference>